<sequence length="89" mass="10618">MRRCWRVDLKLMKDFFIEAVENEAVIQRGGRVEGNKPNMPQKIFVAYVLLIIFYRFILVQMSPSSRMEPLITPVEVRLFKIYPHLYLLT</sequence>
<accession>A0ACB9HHD8</accession>
<gene>
    <name evidence="1" type="ORF">L1987_37351</name>
</gene>
<protein>
    <submittedName>
        <fullName evidence="1">Uncharacterized protein</fullName>
    </submittedName>
</protein>
<dbReference type="EMBL" id="CM042029">
    <property type="protein sequence ID" value="KAI3794716.1"/>
    <property type="molecule type" value="Genomic_DNA"/>
</dbReference>
<keyword evidence="2" id="KW-1185">Reference proteome</keyword>
<evidence type="ECO:0000313" key="2">
    <source>
        <dbReference type="Proteomes" id="UP001056120"/>
    </source>
</evidence>
<organism evidence="1 2">
    <name type="scientific">Smallanthus sonchifolius</name>
    <dbReference type="NCBI Taxonomy" id="185202"/>
    <lineage>
        <taxon>Eukaryota</taxon>
        <taxon>Viridiplantae</taxon>
        <taxon>Streptophyta</taxon>
        <taxon>Embryophyta</taxon>
        <taxon>Tracheophyta</taxon>
        <taxon>Spermatophyta</taxon>
        <taxon>Magnoliopsida</taxon>
        <taxon>eudicotyledons</taxon>
        <taxon>Gunneridae</taxon>
        <taxon>Pentapetalae</taxon>
        <taxon>asterids</taxon>
        <taxon>campanulids</taxon>
        <taxon>Asterales</taxon>
        <taxon>Asteraceae</taxon>
        <taxon>Asteroideae</taxon>
        <taxon>Heliantheae alliance</taxon>
        <taxon>Millerieae</taxon>
        <taxon>Smallanthus</taxon>
    </lineage>
</organism>
<comment type="caution">
    <text evidence="1">The sequence shown here is derived from an EMBL/GenBank/DDBJ whole genome shotgun (WGS) entry which is preliminary data.</text>
</comment>
<name>A0ACB9HHD8_9ASTR</name>
<reference evidence="2" key="1">
    <citation type="journal article" date="2022" name="Mol. Ecol. Resour.">
        <title>The genomes of chicory, endive, great burdock and yacon provide insights into Asteraceae palaeo-polyploidization history and plant inulin production.</title>
        <authorList>
            <person name="Fan W."/>
            <person name="Wang S."/>
            <person name="Wang H."/>
            <person name="Wang A."/>
            <person name="Jiang F."/>
            <person name="Liu H."/>
            <person name="Zhao H."/>
            <person name="Xu D."/>
            <person name="Zhang Y."/>
        </authorList>
    </citation>
    <scope>NUCLEOTIDE SEQUENCE [LARGE SCALE GENOMIC DNA]</scope>
    <source>
        <strain evidence="2">cv. Yunnan</strain>
    </source>
</reference>
<proteinExistence type="predicted"/>
<reference evidence="1 2" key="2">
    <citation type="journal article" date="2022" name="Mol. Ecol. Resour.">
        <title>The genomes of chicory, endive, great burdock and yacon provide insights into Asteraceae paleo-polyploidization history and plant inulin production.</title>
        <authorList>
            <person name="Fan W."/>
            <person name="Wang S."/>
            <person name="Wang H."/>
            <person name="Wang A."/>
            <person name="Jiang F."/>
            <person name="Liu H."/>
            <person name="Zhao H."/>
            <person name="Xu D."/>
            <person name="Zhang Y."/>
        </authorList>
    </citation>
    <scope>NUCLEOTIDE SEQUENCE [LARGE SCALE GENOMIC DNA]</scope>
    <source>
        <strain evidence="2">cv. Yunnan</strain>
        <tissue evidence="1">Leaves</tissue>
    </source>
</reference>
<dbReference type="Proteomes" id="UP001056120">
    <property type="component" value="Linkage Group LG12"/>
</dbReference>
<evidence type="ECO:0000313" key="1">
    <source>
        <dbReference type="EMBL" id="KAI3794716.1"/>
    </source>
</evidence>